<dbReference type="PANTHER" id="PTHR47186:SF3">
    <property type="entry name" value="OS09G0267800 PROTEIN"/>
    <property type="match status" value="1"/>
</dbReference>
<reference evidence="5" key="2">
    <citation type="submission" date="2025-08" db="UniProtKB">
        <authorList>
            <consortium name="RefSeq"/>
        </authorList>
    </citation>
    <scope>IDENTIFICATION</scope>
    <source>
        <tissue evidence="5">Seedling</tissue>
    </source>
</reference>
<dbReference type="InterPro" id="IPR032675">
    <property type="entry name" value="LRR_dom_sf"/>
</dbReference>
<evidence type="ECO:0000259" key="2">
    <source>
        <dbReference type="Pfam" id="PF23559"/>
    </source>
</evidence>
<dbReference type="InterPro" id="IPR056789">
    <property type="entry name" value="LRR_R13L1-DRL21"/>
</dbReference>
<accession>A0ABM3IKW4</accession>
<dbReference type="RefSeq" id="XP_048330556.2">
    <property type="nucleotide sequence ID" value="XM_048474599.2"/>
</dbReference>
<dbReference type="Gene3D" id="3.80.10.10">
    <property type="entry name" value="Ribonuclease Inhibitor"/>
    <property type="match status" value="4"/>
</dbReference>
<dbReference type="InterPro" id="IPR001611">
    <property type="entry name" value="Leu-rich_rpt"/>
</dbReference>
<evidence type="ECO:0000313" key="5">
    <source>
        <dbReference type="RefSeq" id="XP_048330556.2"/>
    </source>
</evidence>
<evidence type="ECO:0000259" key="3">
    <source>
        <dbReference type="Pfam" id="PF25019"/>
    </source>
</evidence>
<feature type="domain" description="Disease resistance protein winged helix" evidence="2">
    <location>
        <begin position="1"/>
        <end position="52"/>
    </location>
</feature>
<proteinExistence type="predicted"/>
<dbReference type="InterPro" id="IPR058922">
    <property type="entry name" value="WHD_DRP"/>
</dbReference>
<feature type="domain" description="R13L1/DRL21-like LRR repeat region" evidence="3">
    <location>
        <begin position="247"/>
        <end position="367"/>
    </location>
</feature>
<dbReference type="PANTHER" id="PTHR47186">
    <property type="entry name" value="LEUCINE-RICH REPEAT-CONTAINING PROTEIN 57"/>
    <property type="match status" value="1"/>
</dbReference>
<evidence type="ECO:0000313" key="4">
    <source>
        <dbReference type="Proteomes" id="UP001652623"/>
    </source>
</evidence>
<keyword evidence="4" id="KW-1185">Reference proteome</keyword>
<dbReference type="GeneID" id="132799160"/>
<organism evidence="4 5">
    <name type="scientific">Ziziphus jujuba</name>
    <name type="common">Chinese jujube</name>
    <name type="synonym">Ziziphus sativa</name>
    <dbReference type="NCBI Taxonomy" id="326968"/>
    <lineage>
        <taxon>Eukaryota</taxon>
        <taxon>Viridiplantae</taxon>
        <taxon>Streptophyta</taxon>
        <taxon>Embryophyta</taxon>
        <taxon>Tracheophyta</taxon>
        <taxon>Spermatophyta</taxon>
        <taxon>Magnoliopsida</taxon>
        <taxon>eudicotyledons</taxon>
        <taxon>Gunneridae</taxon>
        <taxon>Pentapetalae</taxon>
        <taxon>rosids</taxon>
        <taxon>fabids</taxon>
        <taxon>Rosales</taxon>
        <taxon>Rhamnaceae</taxon>
        <taxon>Paliureae</taxon>
        <taxon>Ziziphus</taxon>
    </lineage>
</organism>
<dbReference type="Proteomes" id="UP001652623">
    <property type="component" value="Chromosome 2"/>
</dbReference>
<protein>
    <submittedName>
        <fullName evidence="5">Disease resistance protein At3g14460</fullName>
    </submittedName>
</protein>
<name>A0ABM3IKW4_ZIZJJ</name>
<dbReference type="Pfam" id="PF23559">
    <property type="entry name" value="WHD_DRP"/>
    <property type="match status" value="1"/>
</dbReference>
<evidence type="ECO:0000256" key="1">
    <source>
        <dbReference type="ARBA" id="ARBA00022737"/>
    </source>
</evidence>
<dbReference type="PROSITE" id="PS51450">
    <property type="entry name" value="LRR"/>
    <property type="match status" value="1"/>
</dbReference>
<reference evidence="4" key="1">
    <citation type="submission" date="2025-05" db="UniProtKB">
        <authorList>
            <consortium name="RefSeq"/>
        </authorList>
    </citation>
    <scope>NUCLEOTIDE SEQUENCE [LARGE SCALE GENOMIC DNA]</scope>
</reference>
<dbReference type="Pfam" id="PF25019">
    <property type="entry name" value="LRR_R13L1-DRL21"/>
    <property type="match status" value="1"/>
</dbReference>
<dbReference type="SUPFAM" id="SSF52058">
    <property type="entry name" value="L domain-like"/>
    <property type="match status" value="3"/>
</dbReference>
<gene>
    <name evidence="5" type="primary">LOC132799160</name>
</gene>
<keyword evidence="1" id="KW-0677">Repeat</keyword>
<sequence>MAEGLIQQPEGSKQMEDLGSEYFNELYSRSFFQKSRKDETKYVMHDLMNDLAQWVAEDIGFRLEDKVDNNNGCGIFPKARYSSYISAKFDGIQRLGAFSKVKYLRTFLPLTESYDEEKYITTTFTLCTLLKLRYVRVLSLNGYMLTKLPDSIGELKHLRYLDLSYTNITSLPQSITTLYNLQTLLVEYCYNLNELPNGMENLVNLHHLNCSNLWSLKGMPPCLGKLTNLQTLPYFVVGKDSGSSGVGELGHLSNLHGTLHISRLENLNGAKDAAMANLVGKNGIDVLLMEWNEREMADPDVLEMLQPPQTLKELTLMHFVGPKFPTWMGNPLFSNMVHVTLEGCHGCRFLPPLGQLVSLKELFIYRMSKVESVGNEFYGEGCLMPFPLLETLYFENMENWKDWFPIETNNGIEGFPHLKELIIRRCPKLEGKIPDNLPSLAKLVIGKCDRLIVSIPSHQMLNELNIDKCKELVPKSEVDLKSLRSLFLNDISKFGYPAEGFMQGLIRVEDFKVVGCNEMMSLWWDDLQQLTSLRCLEIEDSFKYFTSIGQETGYAQSWIPTKVESLKLEKCQNLLKILQGLHLTFLQEVYIVHCASFNSFPEAGLPASLRVVYIGWCNSFLFLARNQLPPALKRLTICYCHSLQELVQEEDVNSNRASCLETLVIKGCPSLMQISTRGGLPARLKHLQIRRCDALQCLSLDKLPDKLEHLEIEQCGRLMSLSSNHDLPQMLMPVEISDCGKLVSITDRFHNNTSLGSIKIIDCPKLISLPEGIHHLTNLSELHITWCDSLVSFPGKGLPTCNLRDVSIVKCNKLEAFPKGMNNLSCLHKLSISYCEGFTSLLEDGFPPNLTSLFIRDLKVTKPLFMFRLQRLPSLREIVISGNASDMVSFPPEEQEGMMSLPKSLIDLKIFGFPNLNYLSAEGFQCLTSLECLTIRSCEKLESFPKGGFSTFAFETSNLWLPSTTRTMKKQ</sequence>